<dbReference type="OrthoDB" id="128646at2759"/>
<organism evidence="1 2">
    <name type="scientific">Austropuccinia psidii MF-1</name>
    <dbReference type="NCBI Taxonomy" id="1389203"/>
    <lineage>
        <taxon>Eukaryota</taxon>
        <taxon>Fungi</taxon>
        <taxon>Dikarya</taxon>
        <taxon>Basidiomycota</taxon>
        <taxon>Pucciniomycotina</taxon>
        <taxon>Pucciniomycetes</taxon>
        <taxon>Pucciniales</taxon>
        <taxon>Sphaerophragmiaceae</taxon>
        <taxon>Austropuccinia</taxon>
    </lineage>
</organism>
<comment type="caution">
    <text evidence="1">The sequence shown here is derived from an EMBL/GenBank/DDBJ whole genome shotgun (WGS) entry which is preliminary data.</text>
</comment>
<reference evidence="1" key="1">
    <citation type="submission" date="2021-03" db="EMBL/GenBank/DDBJ databases">
        <title>Draft genome sequence of rust myrtle Austropuccinia psidii MF-1, a brazilian biotype.</title>
        <authorList>
            <person name="Quecine M.C."/>
            <person name="Pachon D.M.R."/>
            <person name="Bonatelli M.L."/>
            <person name="Correr F.H."/>
            <person name="Franceschini L.M."/>
            <person name="Leite T.F."/>
            <person name="Margarido G.R.A."/>
            <person name="Almeida C.A."/>
            <person name="Ferrarezi J.A."/>
            <person name="Labate C.A."/>
        </authorList>
    </citation>
    <scope>NUCLEOTIDE SEQUENCE</scope>
    <source>
        <strain evidence="1">MF-1</strain>
    </source>
</reference>
<keyword evidence="2" id="KW-1185">Reference proteome</keyword>
<accession>A0A9Q3KPM8</accession>
<sequence>MELPASSYNDSLEELWDEEEELEEIETVMRVVPSAYSHYLDVFSKEKEEKLPPHHACDHHIKFQLNQLKDYSTTDPVLTHFNPSLPIILETSASYYSLGAIQSQ</sequence>
<proteinExistence type="predicted"/>
<gene>
    <name evidence="1" type="ORF">O181_124041</name>
</gene>
<feature type="non-terminal residue" evidence="1">
    <location>
        <position position="1"/>
    </location>
</feature>
<evidence type="ECO:0000313" key="2">
    <source>
        <dbReference type="Proteomes" id="UP000765509"/>
    </source>
</evidence>
<dbReference type="EMBL" id="AVOT02117629">
    <property type="protein sequence ID" value="MBW0584326.1"/>
    <property type="molecule type" value="Genomic_DNA"/>
</dbReference>
<protein>
    <submittedName>
        <fullName evidence="1">Uncharacterized protein</fullName>
    </submittedName>
</protein>
<name>A0A9Q3KPM8_9BASI</name>
<dbReference type="Proteomes" id="UP000765509">
    <property type="component" value="Unassembled WGS sequence"/>
</dbReference>
<dbReference type="AlphaFoldDB" id="A0A9Q3KPM8"/>
<evidence type="ECO:0000313" key="1">
    <source>
        <dbReference type="EMBL" id="MBW0584326.1"/>
    </source>
</evidence>